<evidence type="ECO:0000313" key="3">
    <source>
        <dbReference type="EMBL" id="KAI0527612.1"/>
    </source>
</evidence>
<gene>
    <name evidence="3" type="ORF">KFK09_003217</name>
</gene>
<dbReference type="EMBL" id="JAGYWB010000003">
    <property type="protein sequence ID" value="KAI0527612.1"/>
    <property type="molecule type" value="Genomic_DNA"/>
</dbReference>
<dbReference type="PANTHER" id="PTHR31286:SF180">
    <property type="entry name" value="OS10G0362600 PROTEIN"/>
    <property type="match status" value="1"/>
</dbReference>
<evidence type="ECO:0000256" key="1">
    <source>
        <dbReference type="SAM" id="MobiDB-lite"/>
    </source>
</evidence>
<dbReference type="AlphaFoldDB" id="A0A8T3C908"/>
<dbReference type="InterPro" id="IPR025558">
    <property type="entry name" value="DUF4283"/>
</dbReference>
<feature type="compositionally biased region" description="Pro residues" evidence="1">
    <location>
        <begin position="350"/>
        <end position="360"/>
    </location>
</feature>
<reference evidence="3" key="1">
    <citation type="journal article" date="2022" name="Front. Genet.">
        <title>Chromosome-Scale Assembly of the Dendrobium nobile Genome Provides Insights Into the Molecular Mechanism of the Biosynthesis of the Medicinal Active Ingredient of Dendrobium.</title>
        <authorList>
            <person name="Xu Q."/>
            <person name="Niu S.-C."/>
            <person name="Li K.-L."/>
            <person name="Zheng P.-J."/>
            <person name="Zhang X.-J."/>
            <person name="Jia Y."/>
            <person name="Liu Y."/>
            <person name="Niu Y.-X."/>
            <person name="Yu L.-H."/>
            <person name="Chen D.-F."/>
            <person name="Zhang G.-Q."/>
        </authorList>
    </citation>
    <scope>NUCLEOTIDE SEQUENCE</scope>
    <source>
        <tissue evidence="3">Leaf</tissue>
    </source>
</reference>
<name>A0A8T3C908_DENNO</name>
<sequence length="424" mass="45984">MAASSSDFPPLPTSSVLGPLPAGRSYAANVSASSTKPTPFPVSFFSPGKKLSFKADDLSEGKTIWTSTLIGYSLGPRPYYERLLKAMQKLWSLKGSMSLLSLADGFFLLKFSTVEDMEMVLSGGPWFLLGKPFILQRWSPKFKPKRDEDAPIPIWIKIVDFPLALWTPTGISKISSYIGIPISVDSLTANRTRLTYARVCVLISKDSELPDEIPLEIEGEDLVLNVIYDWKPDKCEGCGSLIHPFSLCPKNPNPQPILPPQPPRHRGRSSSRPRSNRPHRSPSTLPPPKTNIPSVIQNPPPILLPTASPSGLPLVDQAVAAKSSPNIVPVIKNSSPSLDLPLASQSVSPRLPPVTDPLPSPSKATALPNLNSPTEESSSSGLQTSPCQNQVPKIPLLNKFASLQTEDHTSQDSLESFSETDTNS</sequence>
<proteinExistence type="predicted"/>
<feature type="compositionally biased region" description="Pro residues" evidence="1">
    <location>
        <begin position="252"/>
        <end position="262"/>
    </location>
</feature>
<feature type="compositionally biased region" description="Polar residues" evidence="1">
    <location>
        <begin position="368"/>
        <end position="391"/>
    </location>
</feature>
<feature type="compositionally biased region" description="Basic residues" evidence="1">
    <location>
        <begin position="263"/>
        <end position="280"/>
    </location>
</feature>
<feature type="domain" description="DUF4283" evidence="2">
    <location>
        <begin position="65"/>
        <end position="145"/>
    </location>
</feature>
<comment type="caution">
    <text evidence="3">The sequence shown here is derived from an EMBL/GenBank/DDBJ whole genome shotgun (WGS) entry which is preliminary data.</text>
</comment>
<organism evidence="3 4">
    <name type="scientific">Dendrobium nobile</name>
    <name type="common">Orchid</name>
    <dbReference type="NCBI Taxonomy" id="94219"/>
    <lineage>
        <taxon>Eukaryota</taxon>
        <taxon>Viridiplantae</taxon>
        <taxon>Streptophyta</taxon>
        <taxon>Embryophyta</taxon>
        <taxon>Tracheophyta</taxon>
        <taxon>Spermatophyta</taxon>
        <taxon>Magnoliopsida</taxon>
        <taxon>Liliopsida</taxon>
        <taxon>Asparagales</taxon>
        <taxon>Orchidaceae</taxon>
        <taxon>Epidendroideae</taxon>
        <taxon>Malaxideae</taxon>
        <taxon>Dendrobiinae</taxon>
        <taxon>Dendrobium</taxon>
    </lineage>
</organism>
<evidence type="ECO:0000313" key="4">
    <source>
        <dbReference type="Proteomes" id="UP000829196"/>
    </source>
</evidence>
<accession>A0A8T3C908</accession>
<dbReference type="Proteomes" id="UP000829196">
    <property type="component" value="Unassembled WGS sequence"/>
</dbReference>
<feature type="compositionally biased region" description="Polar residues" evidence="1">
    <location>
        <begin position="411"/>
        <end position="424"/>
    </location>
</feature>
<feature type="region of interest" description="Disordered" evidence="1">
    <location>
        <begin position="252"/>
        <end position="308"/>
    </location>
</feature>
<feature type="region of interest" description="Disordered" evidence="1">
    <location>
        <begin position="341"/>
        <end position="424"/>
    </location>
</feature>
<dbReference type="Pfam" id="PF14111">
    <property type="entry name" value="DUF4283"/>
    <property type="match status" value="1"/>
</dbReference>
<dbReference type="InterPro" id="IPR040256">
    <property type="entry name" value="At4g02000-like"/>
</dbReference>
<protein>
    <recommendedName>
        <fullName evidence="2">DUF4283 domain-containing protein</fullName>
    </recommendedName>
</protein>
<dbReference type="OrthoDB" id="682893at2759"/>
<evidence type="ECO:0000259" key="2">
    <source>
        <dbReference type="Pfam" id="PF14111"/>
    </source>
</evidence>
<dbReference type="PANTHER" id="PTHR31286">
    <property type="entry name" value="GLYCINE-RICH CELL WALL STRUCTURAL PROTEIN 1.8-LIKE"/>
    <property type="match status" value="1"/>
</dbReference>
<keyword evidence="4" id="KW-1185">Reference proteome</keyword>